<evidence type="ECO:0000259" key="1">
    <source>
        <dbReference type="Pfam" id="PF13961"/>
    </source>
</evidence>
<dbReference type="Pfam" id="PF13961">
    <property type="entry name" value="DUF4219"/>
    <property type="match status" value="1"/>
</dbReference>
<dbReference type="Pfam" id="PF14223">
    <property type="entry name" value="Retrotran_gag_2"/>
    <property type="match status" value="1"/>
</dbReference>
<keyword evidence="3" id="KW-1185">Reference proteome</keyword>
<dbReference type="InterPro" id="IPR025314">
    <property type="entry name" value="DUF4219"/>
</dbReference>
<dbReference type="STRING" id="1314778.A0A5C3P4S8"/>
<sequence>MSLSISKLDDSNYAEWSILMRAMLVRQGLWDITSGNTPCPHGSPNSTALESVHQARGLGTRLARRRNLYQMRKCNDQTMTTWIADVRRAVFHLKAIGASITDEDHILVVTSGLLPSFEHFVVTLDATLESELTLELVHRRLLNEDSCQHPFPSLQCPDLQPAAANAAVEEHAF</sequence>
<proteinExistence type="predicted"/>
<protein>
    <recommendedName>
        <fullName evidence="1">DUF4219 domain-containing protein</fullName>
    </recommendedName>
</protein>
<accession>A0A5C3P4S8</accession>
<gene>
    <name evidence="2" type="ORF">K466DRAFT_577211</name>
</gene>
<dbReference type="Proteomes" id="UP000308197">
    <property type="component" value="Unassembled WGS sequence"/>
</dbReference>
<dbReference type="AlphaFoldDB" id="A0A5C3P4S8"/>
<name>A0A5C3P4S8_9APHY</name>
<evidence type="ECO:0000313" key="3">
    <source>
        <dbReference type="Proteomes" id="UP000308197"/>
    </source>
</evidence>
<dbReference type="PANTHER" id="PTHR47481:SF7">
    <property type="entry name" value="CCHC-TYPE DOMAIN-CONTAINING PROTEIN"/>
    <property type="match status" value="1"/>
</dbReference>
<dbReference type="InParanoid" id="A0A5C3P4S8"/>
<organism evidence="2 3">
    <name type="scientific">Polyporus arcularius HHB13444</name>
    <dbReference type="NCBI Taxonomy" id="1314778"/>
    <lineage>
        <taxon>Eukaryota</taxon>
        <taxon>Fungi</taxon>
        <taxon>Dikarya</taxon>
        <taxon>Basidiomycota</taxon>
        <taxon>Agaricomycotina</taxon>
        <taxon>Agaricomycetes</taxon>
        <taxon>Polyporales</taxon>
        <taxon>Polyporaceae</taxon>
        <taxon>Polyporus</taxon>
    </lineage>
</organism>
<reference evidence="2 3" key="1">
    <citation type="journal article" date="2019" name="Nat. Ecol. Evol.">
        <title>Megaphylogeny resolves global patterns of mushroom evolution.</title>
        <authorList>
            <person name="Varga T."/>
            <person name="Krizsan K."/>
            <person name="Foldi C."/>
            <person name="Dima B."/>
            <person name="Sanchez-Garcia M."/>
            <person name="Sanchez-Ramirez S."/>
            <person name="Szollosi G.J."/>
            <person name="Szarkandi J.G."/>
            <person name="Papp V."/>
            <person name="Albert L."/>
            <person name="Andreopoulos W."/>
            <person name="Angelini C."/>
            <person name="Antonin V."/>
            <person name="Barry K.W."/>
            <person name="Bougher N.L."/>
            <person name="Buchanan P."/>
            <person name="Buyck B."/>
            <person name="Bense V."/>
            <person name="Catcheside P."/>
            <person name="Chovatia M."/>
            <person name="Cooper J."/>
            <person name="Damon W."/>
            <person name="Desjardin D."/>
            <person name="Finy P."/>
            <person name="Geml J."/>
            <person name="Haridas S."/>
            <person name="Hughes K."/>
            <person name="Justo A."/>
            <person name="Karasinski D."/>
            <person name="Kautmanova I."/>
            <person name="Kiss B."/>
            <person name="Kocsube S."/>
            <person name="Kotiranta H."/>
            <person name="LaButti K.M."/>
            <person name="Lechner B.E."/>
            <person name="Liimatainen K."/>
            <person name="Lipzen A."/>
            <person name="Lukacs Z."/>
            <person name="Mihaltcheva S."/>
            <person name="Morgado L.N."/>
            <person name="Niskanen T."/>
            <person name="Noordeloos M.E."/>
            <person name="Ohm R.A."/>
            <person name="Ortiz-Santana B."/>
            <person name="Ovrebo C."/>
            <person name="Racz N."/>
            <person name="Riley R."/>
            <person name="Savchenko A."/>
            <person name="Shiryaev A."/>
            <person name="Soop K."/>
            <person name="Spirin V."/>
            <person name="Szebenyi C."/>
            <person name="Tomsovsky M."/>
            <person name="Tulloss R.E."/>
            <person name="Uehling J."/>
            <person name="Grigoriev I.V."/>
            <person name="Vagvolgyi C."/>
            <person name="Papp T."/>
            <person name="Martin F.M."/>
            <person name="Miettinen O."/>
            <person name="Hibbett D.S."/>
            <person name="Nagy L.G."/>
        </authorList>
    </citation>
    <scope>NUCLEOTIDE SEQUENCE [LARGE SCALE GENOMIC DNA]</scope>
    <source>
        <strain evidence="2 3">HHB13444</strain>
    </source>
</reference>
<dbReference type="EMBL" id="ML211302">
    <property type="protein sequence ID" value="TFK84664.1"/>
    <property type="molecule type" value="Genomic_DNA"/>
</dbReference>
<dbReference type="PANTHER" id="PTHR47481">
    <property type="match status" value="1"/>
</dbReference>
<evidence type="ECO:0000313" key="2">
    <source>
        <dbReference type="EMBL" id="TFK84664.1"/>
    </source>
</evidence>
<feature type="domain" description="DUF4219" evidence="1">
    <location>
        <begin position="8"/>
        <end position="33"/>
    </location>
</feature>